<dbReference type="NCBIfam" id="TIGR02127">
    <property type="entry name" value="pyrF_sub2"/>
    <property type="match status" value="1"/>
</dbReference>
<dbReference type="PANTHER" id="PTHR43375:SF1">
    <property type="entry name" value="OROTIDINE 5'-PHOSPHATE DECARBOXYLASE"/>
    <property type="match status" value="1"/>
</dbReference>
<evidence type="ECO:0000256" key="5">
    <source>
        <dbReference type="ARBA" id="ARBA00023239"/>
    </source>
</evidence>
<evidence type="ECO:0000313" key="10">
    <source>
        <dbReference type="EMBL" id="SFL10101.1"/>
    </source>
</evidence>
<dbReference type="GO" id="GO:0004590">
    <property type="term" value="F:orotidine-5'-phosphate decarboxylase activity"/>
    <property type="evidence" value="ECO:0007669"/>
    <property type="project" value="UniProtKB-UniRule"/>
</dbReference>
<dbReference type="InterPro" id="IPR011995">
    <property type="entry name" value="OMPdecase_type-2"/>
</dbReference>
<keyword evidence="5 7" id="KW-0456">Lyase</keyword>
<proteinExistence type="inferred from homology"/>
<organism evidence="10 11">
    <name type="scientific">Streptomyces pini</name>
    <dbReference type="NCBI Taxonomy" id="1520580"/>
    <lineage>
        <taxon>Bacteria</taxon>
        <taxon>Bacillati</taxon>
        <taxon>Actinomycetota</taxon>
        <taxon>Actinomycetes</taxon>
        <taxon>Kitasatosporales</taxon>
        <taxon>Streptomycetaceae</taxon>
        <taxon>Streptomyces</taxon>
    </lineage>
</organism>
<dbReference type="InterPro" id="IPR013785">
    <property type="entry name" value="Aldolase_TIM"/>
</dbReference>
<evidence type="ECO:0000256" key="2">
    <source>
        <dbReference type="ARBA" id="ARBA00008847"/>
    </source>
</evidence>
<dbReference type="InterPro" id="IPR011060">
    <property type="entry name" value="RibuloseP-bd_barrel"/>
</dbReference>
<keyword evidence="3 7" id="KW-0210">Decarboxylase</keyword>
<gene>
    <name evidence="7" type="primary">pyrF</name>
    <name evidence="10" type="ORF">SAMN05192584_1136</name>
</gene>
<dbReference type="Proteomes" id="UP000198928">
    <property type="component" value="Unassembled WGS sequence"/>
</dbReference>
<evidence type="ECO:0000259" key="9">
    <source>
        <dbReference type="SMART" id="SM00934"/>
    </source>
</evidence>
<dbReference type="SMART" id="SM00934">
    <property type="entry name" value="OMPdecase"/>
    <property type="match status" value="1"/>
</dbReference>
<dbReference type="PROSITE" id="PS00156">
    <property type="entry name" value="OMPDECASE"/>
    <property type="match status" value="1"/>
</dbReference>
<dbReference type="OrthoDB" id="9808470at2"/>
<dbReference type="PANTHER" id="PTHR43375">
    <property type="entry name" value="OROTIDINE 5'-PHOSPHATE DECARBOXYLASE"/>
    <property type="match status" value="1"/>
</dbReference>
<comment type="catalytic activity">
    <reaction evidence="6 7">
        <text>orotidine 5'-phosphate + H(+) = UMP + CO2</text>
        <dbReference type="Rhea" id="RHEA:11596"/>
        <dbReference type="ChEBI" id="CHEBI:15378"/>
        <dbReference type="ChEBI" id="CHEBI:16526"/>
        <dbReference type="ChEBI" id="CHEBI:57538"/>
        <dbReference type="ChEBI" id="CHEBI:57865"/>
        <dbReference type="EC" id="4.1.1.23"/>
    </reaction>
</comment>
<dbReference type="UniPathway" id="UPA00070">
    <property type="reaction ID" value="UER00120"/>
</dbReference>
<evidence type="ECO:0000256" key="6">
    <source>
        <dbReference type="ARBA" id="ARBA00049157"/>
    </source>
</evidence>
<comment type="pathway">
    <text evidence="1 7">Pyrimidine metabolism; UMP biosynthesis via de novo pathway; UMP from orotate: step 2/2.</text>
</comment>
<dbReference type="GO" id="GO:0044205">
    <property type="term" value="P:'de novo' UMP biosynthetic process"/>
    <property type="evidence" value="ECO:0007669"/>
    <property type="project" value="UniProtKB-UniRule"/>
</dbReference>
<evidence type="ECO:0000256" key="7">
    <source>
        <dbReference type="HAMAP-Rule" id="MF_01215"/>
    </source>
</evidence>
<keyword evidence="11" id="KW-1185">Reference proteome</keyword>
<dbReference type="Pfam" id="PF00215">
    <property type="entry name" value="OMPdecase"/>
    <property type="match status" value="1"/>
</dbReference>
<sequence length="299" mass="29820">MTVPGAPQSSGAAQPSEAPRAPGAPEPFGARLRRALDDRGPLCVGIDPHAALLTAWGLDDDVAGLERFTRTVVEALADRVAVLKPQSAFFERFGSRGIAVLERAIADARSAGALVLTDAKRGDIGSTMAAYAAAYLDPGSPLFSDAVTVSPYLGFGSLRPALDAARAAGSGVFVLALTSNPEGAEVQRATAGGGASVAQTVLDHIARENAGADPLGPVGAVVGATLGEAGADLAVNGPLLAPGLGAQGATAADLPRVFGGAVRNVVPSISRGVLGRGPSPRALREAAAGEADALREVLG</sequence>
<evidence type="ECO:0000256" key="3">
    <source>
        <dbReference type="ARBA" id="ARBA00022793"/>
    </source>
</evidence>
<dbReference type="GO" id="GO:0006207">
    <property type="term" value="P:'de novo' pyrimidine nucleobase biosynthetic process"/>
    <property type="evidence" value="ECO:0007669"/>
    <property type="project" value="InterPro"/>
</dbReference>
<evidence type="ECO:0000256" key="4">
    <source>
        <dbReference type="ARBA" id="ARBA00022975"/>
    </source>
</evidence>
<dbReference type="RefSeq" id="WP_093850768.1">
    <property type="nucleotide sequence ID" value="NZ_FOSG01000013.1"/>
</dbReference>
<dbReference type="AlphaFoldDB" id="A0A1I4F145"/>
<evidence type="ECO:0000256" key="1">
    <source>
        <dbReference type="ARBA" id="ARBA00004861"/>
    </source>
</evidence>
<dbReference type="SUPFAM" id="SSF51366">
    <property type="entry name" value="Ribulose-phoshate binding barrel"/>
    <property type="match status" value="1"/>
</dbReference>
<dbReference type="EMBL" id="FOSG01000013">
    <property type="protein sequence ID" value="SFL10101.1"/>
    <property type="molecule type" value="Genomic_DNA"/>
</dbReference>
<name>A0A1I4F145_9ACTN</name>
<dbReference type="InterPro" id="IPR018089">
    <property type="entry name" value="OMPdecase_AS"/>
</dbReference>
<comment type="similarity">
    <text evidence="2 7">Belongs to the OMP decarboxylase family. Type 2 subfamily.</text>
</comment>
<evidence type="ECO:0000313" key="11">
    <source>
        <dbReference type="Proteomes" id="UP000198928"/>
    </source>
</evidence>
<dbReference type="EC" id="4.1.1.23" evidence="7"/>
<dbReference type="InterPro" id="IPR001754">
    <property type="entry name" value="OMPdeCOase_dom"/>
</dbReference>
<accession>A0A1I4F145</accession>
<feature type="active site" description="Proton donor" evidence="7">
    <location>
        <position position="120"/>
    </location>
</feature>
<reference evidence="11" key="1">
    <citation type="submission" date="2016-10" db="EMBL/GenBank/DDBJ databases">
        <authorList>
            <person name="Varghese N."/>
            <person name="Submissions S."/>
        </authorList>
    </citation>
    <scope>NUCLEOTIDE SEQUENCE [LARGE SCALE GENOMIC DNA]</scope>
    <source>
        <strain evidence="11">PL19</strain>
    </source>
</reference>
<protein>
    <recommendedName>
        <fullName evidence="7">Orotidine 5'-phosphate decarboxylase</fullName>
        <ecNumber evidence="7">4.1.1.23</ecNumber>
    </recommendedName>
    <alternativeName>
        <fullName evidence="7">OMP decarboxylase</fullName>
        <shortName evidence="7">OMPDCase</shortName>
        <shortName evidence="7">OMPdecase</shortName>
    </alternativeName>
</protein>
<feature type="domain" description="Orotidine 5'-phosphate decarboxylase" evidence="9">
    <location>
        <begin position="41"/>
        <end position="286"/>
    </location>
</feature>
<keyword evidence="4 7" id="KW-0665">Pyrimidine biosynthesis</keyword>
<dbReference type="Gene3D" id="3.20.20.70">
    <property type="entry name" value="Aldolase class I"/>
    <property type="match status" value="1"/>
</dbReference>
<evidence type="ECO:0000256" key="8">
    <source>
        <dbReference type="SAM" id="MobiDB-lite"/>
    </source>
</evidence>
<feature type="region of interest" description="Disordered" evidence="8">
    <location>
        <begin position="1"/>
        <end position="28"/>
    </location>
</feature>
<dbReference type="CDD" id="cd04725">
    <property type="entry name" value="OMP_decarboxylase_like"/>
    <property type="match status" value="1"/>
</dbReference>
<dbReference type="HAMAP" id="MF_01215">
    <property type="entry name" value="OMPdecase_type2"/>
    <property type="match status" value="1"/>
</dbReference>